<evidence type="ECO:0000256" key="10">
    <source>
        <dbReference type="SAM" id="MobiDB-lite"/>
    </source>
</evidence>
<evidence type="ECO:0000256" key="3">
    <source>
        <dbReference type="ARBA" id="ARBA00022737"/>
    </source>
</evidence>
<keyword evidence="3" id="KW-0677">Repeat</keyword>
<comment type="subcellular location">
    <subcellularLocation>
        <location evidence="1">Nucleus</location>
    </subcellularLocation>
</comment>
<evidence type="ECO:0000256" key="1">
    <source>
        <dbReference type="ARBA" id="ARBA00004123"/>
    </source>
</evidence>
<accession>A0AAV8YMI3</accession>
<keyword evidence="4 9" id="KW-0863">Zinc-finger</keyword>
<dbReference type="PANTHER" id="PTHR24394:SF48">
    <property type="entry name" value="ZINC FINGER PROTEIN 771"/>
    <property type="match status" value="1"/>
</dbReference>
<reference evidence="12" key="1">
    <citation type="journal article" date="2023" name="Insect Mol. Biol.">
        <title>Genome sequencing provides insights into the evolution of gene families encoding plant cell wall-degrading enzymes in longhorned beetles.</title>
        <authorList>
            <person name="Shin N.R."/>
            <person name="Okamura Y."/>
            <person name="Kirsch R."/>
            <person name="Pauchet Y."/>
        </authorList>
    </citation>
    <scope>NUCLEOTIDE SEQUENCE</scope>
    <source>
        <strain evidence="12">AMC_N1</strain>
    </source>
</reference>
<feature type="domain" description="C2H2-type" evidence="11">
    <location>
        <begin position="142"/>
        <end position="170"/>
    </location>
</feature>
<keyword evidence="5" id="KW-0862">Zinc</keyword>
<evidence type="ECO:0000313" key="12">
    <source>
        <dbReference type="EMBL" id="KAJ8951832.1"/>
    </source>
</evidence>
<feature type="domain" description="C2H2-type" evidence="11">
    <location>
        <begin position="106"/>
        <end position="129"/>
    </location>
</feature>
<dbReference type="FunFam" id="3.30.160.60:FF:001573">
    <property type="entry name" value="Zinc finger protein 407"/>
    <property type="match status" value="1"/>
</dbReference>
<dbReference type="Gene3D" id="3.30.160.60">
    <property type="entry name" value="Classic Zinc Finger"/>
    <property type="match status" value="6"/>
</dbReference>
<gene>
    <name evidence="12" type="ORF">NQ318_019807</name>
</gene>
<feature type="domain" description="C2H2-type" evidence="11">
    <location>
        <begin position="300"/>
        <end position="327"/>
    </location>
</feature>
<keyword evidence="2" id="KW-0479">Metal-binding</keyword>
<feature type="region of interest" description="Disordered" evidence="10">
    <location>
        <begin position="348"/>
        <end position="382"/>
    </location>
</feature>
<evidence type="ECO:0000256" key="7">
    <source>
        <dbReference type="ARBA" id="ARBA00023163"/>
    </source>
</evidence>
<dbReference type="PROSITE" id="PS50157">
    <property type="entry name" value="ZINC_FINGER_C2H2_2"/>
    <property type="match status" value="6"/>
</dbReference>
<dbReference type="FunFam" id="3.30.160.60:FF:000759">
    <property type="entry name" value="zinc finger protein 16"/>
    <property type="match status" value="1"/>
</dbReference>
<feature type="compositionally biased region" description="Basic and acidic residues" evidence="10">
    <location>
        <begin position="173"/>
        <end position="208"/>
    </location>
</feature>
<dbReference type="FunFam" id="3.30.160.60:FF:003317">
    <property type="entry name" value="Zinc finger protein 322"/>
    <property type="match status" value="1"/>
</dbReference>
<dbReference type="PANTHER" id="PTHR24394">
    <property type="entry name" value="ZINC FINGER PROTEIN"/>
    <property type="match status" value="1"/>
</dbReference>
<dbReference type="GO" id="GO:0008270">
    <property type="term" value="F:zinc ion binding"/>
    <property type="evidence" value="ECO:0007669"/>
    <property type="project" value="UniProtKB-KW"/>
</dbReference>
<dbReference type="SMART" id="SM00355">
    <property type="entry name" value="ZnF_C2H2"/>
    <property type="match status" value="8"/>
</dbReference>
<evidence type="ECO:0000256" key="4">
    <source>
        <dbReference type="ARBA" id="ARBA00022771"/>
    </source>
</evidence>
<feature type="region of interest" description="Disordered" evidence="10">
    <location>
        <begin position="172"/>
        <end position="208"/>
    </location>
</feature>
<evidence type="ECO:0000313" key="13">
    <source>
        <dbReference type="Proteomes" id="UP001162162"/>
    </source>
</evidence>
<dbReference type="Proteomes" id="UP001162162">
    <property type="component" value="Unassembled WGS sequence"/>
</dbReference>
<dbReference type="InterPro" id="IPR036236">
    <property type="entry name" value="Znf_C2H2_sf"/>
</dbReference>
<organism evidence="12 13">
    <name type="scientific">Aromia moschata</name>
    <dbReference type="NCBI Taxonomy" id="1265417"/>
    <lineage>
        <taxon>Eukaryota</taxon>
        <taxon>Metazoa</taxon>
        <taxon>Ecdysozoa</taxon>
        <taxon>Arthropoda</taxon>
        <taxon>Hexapoda</taxon>
        <taxon>Insecta</taxon>
        <taxon>Pterygota</taxon>
        <taxon>Neoptera</taxon>
        <taxon>Endopterygota</taxon>
        <taxon>Coleoptera</taxon>
        <taxon>Polyphaga</taxon>
        <taxon>Cucujiformia</taxon>
        <taxon>Chrysomeloidea</taxon>
        <taxon>Cerambycidae</taxon>
        <taxon>Cerambycinae</taxon>
        <taxon>Callichromatini</taxon>
        <taxon>Aromia</taxon>
    </lineage>
</organism>
<evidence type="ECO:0000256" key="8">
    <source>
        <dbReference type="ARBA" id="ARBA00023242"/>
    </source>
</evidence>
<feature type="region of interest" description="Disordered" evidence="10">
    <location>
        <begin position="62"/>
        <end position="98"/>
    </location>
</feature>
<sequence length="540" mass="59916">MEIKLLSCPLCLKPHFDGVDALRSTLVTVATSHLTCPVCSETLLGLDKLTIHLFSHIASSEAHKDDPEKTAREEIDRSIEDMSKTTKENRPEVQEVSAKMDGEDSIRCDICSFTFTDRTILEMHQKLLHQTIPDKRTGAYSYHCHLCSKKFRMRGSLMVHLRVAHYGFAAHGGDGHSSETKKVRTEATQPAKDEKDAEAKVAQKKEQPKGQDNKQWECDVCSKMFTTKYFLKKHKRLHTGEMPYCCTLCNKSFTFQQSYHKHMLYHSSEKPYVCNECGRPFKELSTLQNHARIHSGERPFGCETCGKRFRQRVSYLVHRRIHTGVMPYKCTACDKSFRYKVSQRSHKCPANPPGSVIRIPDADKVPGEATPHSPSSPAGPNSKCIMSVDLNTGRIDFVPDHQGGGGNQGVLFVGEVSQIQKKSITIQGSEQIEICFNKADLQSAIGVGEGAGRTGKVLGANGNGSACVAPPTVSDSLKKLPYIDSDGDIFSMVLSPILPEVESLCLNNSPSNDSPVQANHEENIDLIGDRCLEEFLYGPS</sequence>
<keyword evidence="8" id="KW-0539">Nucleus</keyword>
<feature type="domain" description="C2H2-type" evidence="11">
    <location>
        <begin position="272"/>
        <end position="299"/>
    </location>
</feature>
<dbReference type="InterPro" id="IPR013087">
    <property type="entry name" value="Znf_C2H2_type"/>
</dbReference>
<dbReference type="SUPFAM" id="SSF57667">
    <property type="entry name" value="beta-beta-alpha zinc fingers"/>
    <property type="match status" value="4"/>
</dbReference>
<dbReference type="EMBL" id="JAPWTK010000078">
    <property type="protein sequence ID" value="KAJ8951832.1"/>
    <property type="molecule type" value="Genomic_DNA"/>
</dbReference>
<protein>
    <recommendedName>
        <fullName evidence="11">C2H2-type domain-containing protein</fullName>
    </recommendedName>
</protein>
<dbReference type="GO" id="GO:0005634">
    <property type="term" value="C:nucleus"/>
    <property type="evidence" value="ECO:0007669"/>
    <property type="project" value="UniProtKB-SubCell"/>
</dbReference>
<evidence type="ECO:0000256" key="5">
    <source>
        <dbReference type="ARBA" id="ARBA00022833"/>
    </source>
</evidence>
<feature type="domain" description="C2H2-type" evidence="11">
    <location>
        <begin position="244"/>
        <end position="271"/>
    </location>
</feature>
<keyword evidence="6" id="KW-0805">Transcription regulation</keyword>
<evidence type="ECO:0000259" key="11">
    <source>
        <dbReference type="PROSITE" id="PS50157"/>
    </source>
</evidence>
<keyword evidence="7" id="KW-0804">Transcription</keyword>
<feature type="domain" description="C2H2-type" evidence="11">
    <location>
        <begin position="216"/>
        <end position="243"/>
    </location>
</feature>
<keyword evidence="13" id="KW-1185">Reference proteome</keyword>
<comment type="caution">
    <text evidence="12">The sequence shown here is derived from an EMBL/GenBank/DDBJ whole genome shotgun (WGS) entry which is preliminary data.</text>
</comment>
<dbReference type="GO" id="GO:0000981">
    <property type="term" value="F:DNA-binding transcription factor activity, RNA polymerase II-specific"/>
    <property type="evidence" value="ECO:0007669"/>
    <property type="project" value="TreeGrafter"/>
</dbReference>
<evidence type="ECO:0000256" key="6">
    <source>
        <dbReference type="ARBA" id="ARBA00023015"/>
    </source>
</evidence>
<dbReference type="AlphaFoldDB" id="A0AAV8YMI3"/>
<evidence type="ECO:0000256" key="9">
    <source>
        <dbReference type="PROSITE-ProRule" id="PRU00042"/>
    </source>
</evidence>
<dbReference type="PROSITE" id="PS00028">
    <property type="entry name" value="ZINC_FINGER_C2H2_1"/>
    <property type="match status" value="7"/>
</dbReference>
<name>A0AAV8YMI3_9CUCU</name>
<dbReference type="Pfam" id="PF00096">
    <property type="entry name" value="zf-C2H2"/>
    <property type="match status" value="4"/>
</dbReference>
<evidence type="ECO:0000256" key="2">
    <source>
        <dbReference type="ARBA" id="ARBA00022723"/>
    </source>
</evidence>
<proteinExistence type="predicted"/>
<dbReference type="FunFam" id="3.30.160.60:FF:001671">
    <property type="entry name" value="Zinc finger protein 94"/>
    <property type="match status" value="1"/>
</dbReference>